<dbReference type="SUPFAM" id="SSF52540">
    <property type="entry name" value="P-loop containing nucleoside triphosphate hydrolases"/>
    <property type="match status" value="2"/>
</dbReference>
<organism evidence="3 4">
    <name type="scientific">Candidatus Limadaptatus stercoripullorum</name>
    <dbReference type="NCBI Taxonomy" id="2840846"/>
    <lineage>
        <taxon>Bacteria</taxon>
        <taxon>Bacillati</taxon>
        <taxon>Bacillota</taxon>
        <taxon>Clostridia</taxon>
        <taxon>Eubacteriales</taxon>
        <taxon>Candidatus Limadaptatus</taxon>
    </lineage>
</organism>
<dbReference type="SUPFAM" id="SSF140990">
    <property type="entry name" value="FtsH protease domain-like"/>
    <property type="match status" value="1"/>
</dbReference>
<dbReference type="InterPro" id="IPR001270">
    <property type="entry name" value="ClpA/B"/>
</dbReference>
<dbReference type="InterPro" id="IPR003593">
    <property type="entry name" value="AAA+_ATPase"/>
</dbReference>
<dbReference type="PANTHER" id="PTHR23076">
    <property type="entry name" value="METALLOPROTEASE M41 FTSH"/>
    <property type="match status" value="1"/>
</dbReference>
<dbReference type="Gene3D" id="1.20.58.760">
    <property type="entry name" value="Peptidase M41"/>
    <property type="match status" value="1"/>
</dbReference>
<dbReference type="Gene3D" id="3.40.50.300">
    <property type="entry name" value="P-loop containing nucleotide triphosphate hydrolases"/>
    <property type="match status" value="2"/>
</dbReference>
<dbReference type="InterPro" id="IPR003959">
    <property type="entry name" value="ATPase_AAA_core"/>
</dbReference>
<dbReference type="Pfam" id="PF00004">
    <property type="entry name" value="AAA"/>
    <property type="match status" value="1"/>
</dbReference>
<evidence type="ECO:0000256" key="1">
    <source>
        <dbReference type="SAM" id="MobiDB-lite"/>
    </source>
</evidence>
<feature type="domain" description="AAA+ ATPase" evidence="2">
    <location>
        <begin position="779"/>
        <end position="923"/>
    </location>
</feature>
<comment type="caution">
    <text evidence="3">The sequence shown here is derived from an EMBL/GenBank/DDBJ whole genome shotgun (WGS) entry which is preliminary data.</text>
</comment>
<feature type="compositionally biased region" description="Acidic residues" evidence="1">
    <location>
        <begin position="117"/>
        <end position="146"/>
    </location>
</feature>
<dbReference type="Pfam" id="PF07724">
    <property type="entry name" value="AAA_2"/>
    <property type="match status" value="1"/>
</dbReference>
<dbReference type="SMART" id="SM00382">
    <property type="entry name" value="AAA"/>
    <property type="match status" value="2"/>
</dbReference>
<feature type="compositionally biased region" description="Basic and acidic residues" evidence="1">
    <location>
        <begin position="159"/>
        <end position="182"/>
    </location>
</feature>
<dbReference type="GO" id="GO:0016887">
    <property type="term" value="F:ATP hydrolysis activity"/>
    <property type="evidence" value="ECO:0007669"/>
    <property type="project" value="InterPro"/>
</dbReference>
<dbReference type="InterPro" id="IPR037219">
    <property type="entry name" value="Peptidase_M41-like"/>
</dbReference>
<evidence type="ECO:0000313" key="4">
    <source>
        <dbReference type="Proteomes" id="UP000886857"/>
    </source>
</evidence>
<dbReference type="GO" id="GO:0005886">
    <property type="term" value="C:plasma membrane"/>
    <property type="evidence" value="ECO:0007669"/>
    <property type="project" value="TreeGrafter"/>
</dbReference>
<feature type="region of interest" description="Disordered" evidence="1">
    <location>
        <begin position="159"/>
        <end position="184"/>
    </location>
</feature>
<accession>A0A9D1SVR2</accession>
<dbReference type="InterPro" id="IPR000642">
    <property type="entry name" value="Peptidase_M41"/>
</dbReference>
<feature type="region of interest" description="Disordered" evidence="1">
    <location>
        <begin position="113"/>
        <end position="146"/>
    </location>
</feature>
<proteinExistence type="predicted"/>
<dbReference type="EMBL" id="DVOE01000010">
    <property type="protein sequence ID" value="HIU98343.1"/>
    <property type="molecule type" value="Genomic_DNA"/>
</dbReference>
<evidence type="ECO:0000259" key="2">
    <source>
        <dbReference type="SMART" id="SM00382"/>
    </source>
</evidence>
<sequence length="1178" mass="127449">MKKWNVVYSFDRDWLLERVGAYPEYPVSMFVGALPEGVTVVEFTADSVECDFEVDDAEDLQGITLTANKVCASILGAKFGVKDGLDDIVTIDIEPSPGSRAQSREEESKLIESLDWLFDEDDESDEDDSDDEEEEKEDDGLPGDVEELVTRLKARLEALRRSTESSEPSEDRSAAGEGDGRRRIIVPADRLRSAESEADGIPVATVRLVNAVKHMHELRAALTSQIKGQSHAIESLLAALFRMEARGKSRAHRNSPRCVCLFAGPPGVGKTFLAETVAKQLKLPYFRADMSGYNDRDTGLVSFAGVQPTYKAAAPGQVTSFVKENPACVLLFDEIEKADPAVINLFLQILDRGVCRDLFEDKDISFRDAIVFFTTNAGRGLYEDSDNRDLSMFSDSVVLDAIASDTRSDGAPFFPPPIVSRMSAASVIMFNHLDSVSVREIAGNEIETAASEIGKTFGKKIVTHPLLPDLLLYAAGGKPNARTLKGRVAALIDNEVCALFDRAKGDSGAESLERVKEVRFTVDTDGAPEDVRALFEPATDANVLIFGSIGSKTTAPRGGGYTVRHTADLDEAKTMLRGEVDMLVIDAGDIREAVKGMDFVPCDLEDIKADGNTLFAYARENYPELPVYIADIRAGGSAKTGSAVAPEEEMRSYLRRGARGMITRKGAKNGIAPAALKTCCAEVHATASAAALASHNKVLAFNAAQIFSEDGTEVEIRFTAFSIKKDILAGDSADILADAVRPTVRFSDVIGVKEAKEALAEFAELLSDPRKAAEKGMKMPRGVLLYGPPGTGKTLLAKAMAGESDVTFIQKNATEFLKKYVGEGPRSVREAFRLARQYAPSVLFIDEIDSVAKERIGGEATHATEEILTTLLTEMDGFVSDPKRPVLVIAATNYDVSDSGTKRALDPALLRRFDRRILVGLPDTEDRKAFLEYYLKKHGLRGISADAVANIAARTPGESPAKLESMVEYAIRKKKGGEVTDADLAEAVDAVNYGAERTWSESAVRKTAVHEAGHALVSWLTGTVPEYLTVVSRGGHGGYMMPAVNEDKFDHTRGELLDNICVRMGGRAAEQAVYGEDGVTTGASSDLMGARRLVIAMACEYGMFDPSLIGAEEGGGKAGELLREIVGKTLTAEAERALALISANRETLDALADMLRERNSLTRADLEAFFAGRKKAGI</sequence>
<reference evidence="3" key="2">
    <citation type="journal article" date="2021" name="PeerJ">
        <title>Extensive microbial diversity within the chicken gut microbiome revealed by metagenomics and culture.</title>
        <authorList>
            <person name="Gilroy R."/>
            <person name="Ravi A."/>
            <person name="Getino M."/>
            <person name="Pursley I."/>
            <person name="Horton D.L."/>
            <person name="Alikhan N.F."/>
            <person name="Baker D."/>
            <person name="Gharbi K."/>
            <person name="Hall N."/>
            <person name="Watson M."/>
            <person name="Adriaenssens E.M."/>
            <person name="Foster-Nyarko E."/>
            <person name="Jarju S."/>
            <person name="Secka A."/>
            <person name="Antonio M."/>
            <person name="Oren A."/>
            <person name="Chaudhuri R.R."/>
            <person name="La Ragione R."/>
            <person name="Hildebrand F."/>
            <person name="Pallen M.J."/>
        </authorList>
    </citation>
    <scope>NUCLEOTIDE SEQUENCE</scope>
    <source>
        <strain evidence="3">10406</strain>
    </source>
</reference>
<dbReference type="GO" id="GO:0030163">
    <property type="term" value="P:protein catabolic process"/>
    <property type="evidence" value="ECO:0007669"/>
    <property type="project" value="TreeGrafter"/>
</dbReference>
<dbReference type="Pfam" id="PF01434">
    <property type="entry name" value="Peptidase_M41"/>
    <property type="match status" value="1"/>
</dbReference>
<dbReference type="InterPro" id="IPR027417">
    <property type="entry name" value="P-loop_NTPase"/>
</dbReference>
<dbReference type="AlphaFoldDB" id="A0A9D1SVR2"/>
<protein>
    <submittedName>
        <fullName evidence="3">AAA family ATPase</fullName>
    </submittedName>
</protein>
<dbReference type="GO" id="GO:0004222">
    <property type="term" value="F:metalloendopeptidase activity"/>
    <property type="evidence" value="ECO:0007669"/>
    <property type="project" value="InterPro"/>
</dbReference>
<dbReference type="PRINTS" id="PR00300">
    <property type="entry name" value="CLPPROTEASEA"/>
</dbReference>
<dbReference type="Gene3D" id="1.10.8.60">
    <property type="match status" value="1"/>
</dbReference>
<name>A0A9D1SVR2_9FIRM</name>
<dbReference type="PANTHER" id="PTHR23076:SF97">
    <property type="entry name" value="ATP-DEPENDENT ZINC METALLOPROTEASE YME1L1"/>
    <property type="match status" value="1"/>
</dbReference>
<reference evidence="3" key="1">
    <citation type="submission" date="2020-10" db="EMBL/GenBank/DDBJ databases">
        <authorList>
            <person name="Gilroy R."/>
        </authorList>
    </citation>
    <scope>NUCLEOTIDE SEQUENCE</scope>
    <source>
        <strain evidence="3">10406</strain>
    </source>
</reference>
<dbReference type="GO" id="GO:0004176">
    <property type="term" value="F:ATP-dependent peptidase activity"/>
    <property type="evidence" value="ECO:0007669"/>
    <property type="project" value="InterPro"/>
</dbReference>
<feature type="domain" description="AAA+ ATPase" evidence="2">
    <location>
        <begin position="256"/>
        <end position="403"/>
    </location>
</feature>
<dbReference type="GO" id="GO:0006508">
    <property type="term" value="P:proteolysis"/>
    <property type="evidence" value="ECO:0007669"/>
    <property type="project" value="InterPro"/>
</dbReference>
<evidence type="ECO:0000313" key="3">
    <source>
        <dbReference type="EMBL" id="HIU98343.1"/>
    </source>
</evidence>
<dbReference type="FunFam" id="3.40.50.300:FF:002568">
    <property type="entry name" value="Cell division protein (FtsH)"/>
    <property type="match status" value="1"/>
</dbReference>
<dbReference type="GO" id="GO:0005524">
    <property type="term" value="F:ATP binding"/>
    <property type="evidence" value="ECO:0007669"/>
    <property type="project" value="InterPro"/>
</dbReference>
<gene>
    <name evidence="3" type="ORF">IAC73_00690</name>
</gene>
<dbReference type="Proteomes" id="UP000886857">
    <property type="component" value="Unassembled WGS sequence"/>
</dbReference>